<dbReference type="HOGENOM" id="CLU_190045_0_0_0"/>
<protein>
    <submittedName>
        <fullName evidence="1">Uncharacterized protein</fullName>
    </submittedName>
</protein>
<dbReference type="PATRIC" id="fig|762633.3.peg.645"/>
<reference evidence="1 2" key="1">
    <citation type="submission" date="2011-05" db="EMBL/GenBank/DDBJ databases">
        <title>Complete sequence of chromosome of Thermus thermophilus SG0.5JP17-16.</title>
        <authorList>
            <consortium name="US DOE Joint Genome Institute"/>
            <person name="Lucas S."/>
            <person name="Han J."/>
            <person name="Lapidus A."/>
            <person name="Cheng J.-F."/>
            <person name="Goodwin L."/>
            <person name="Pitluck S."/>
            <person name="Peters L."/>
            <person name="Mikhailova N."/>
            <person name="Teshima H."/>
            <person name="Han C."/>
            <person name="Tapia R."/>
            <person name="Land M."/>
            <person name="Hauser L."/>
            <person name="Kyrpides N."/>
            <person name="Ivanova N."/>
            <person name="Pagani I."/>
            <person name="Allgaier M."/>
            <person name="Hugenholtz P."/>
            <person name="Singer S."/>
            <person name="Gladden J."/>
            <person name="Woyke T."/>
        </authorList>
    </citation>
    <scope>NUCLEOTIDE SEQUENCE [LARGE SCALE GENOMIC DNA]</scope>
    <source>
        <strain evidence="1 2">SG0.5JP17-16</strain>
    </source>
</reference>
<dbReference type="AlphaFoldDB" id="F6DFA5"/>
<proteinExistence type="predicted"/>
<evidence type="ECO:0000313" key="2">
    <source>
        <dbReference type="Proteomes" id="UP000009233"/>
    </source>
</evidence>
<organism evidence="1 2">
    <name type="scientific">Thermus thermophilus (strain SG0.5JP17-16)</name>
    <dbReference type="NCBI Taxonomy" id="762633"/>
    <lineage>
        <taxon>Bacteria</taxon>
        <taxon>Thermotogati</taxon>
        <taxon>Deinococcota</taxon>
        <taxon>Deinococci</taxon>
        <taxon>Thermales</taxon>
        <taxon>Thermaceae</taxon>
        <taxon>Thermus</taxon>
    </lineage>
</organism>
<accession>F6DFA5</accession>
<dbReference type="Proteomes" id="UP000009233">
    <property type="component" value="Chromosome"/>
</dbReference>
<evidence type="ECO:0000313" key="1">
    <source>
        <dbReference type="EMBL" id="AEG33063.1"/>
    </source>
</evidence>
<dbReference type="RefSeq" id="WP_014510052.1">
    <property type="nucleotide sequence ID" value="NC_017272.1"/>
</dbReference>
<gene>
    <name evidence="1" type="ordered locus">Ththe16_0642</name>
</gene>
<dbReference type="EMBL" id="CP002777">
    <property type="protein sequence ID" value="AEG33063.1"/>
    <property type="molecule type" value="Genomic_DNA"/>
</dbReference>
<dbReference type="KEGG" id="tts:Ththe16_0642"/>
<sequence length="76" mass="8996">MRPLRLSLLLERLRRPRVYPKSLPALVREHLEVRPPLSLDLPYYAARREGGYALIPWDRYMEEAERTLEEVARPPG</sequence>
<name>F6DFA5_THETG</name>